<dbReference type="InterPro" id="IPR057307">
    <property type="entry name" value="PEP5_VPS11_N"/>
</dbReference>
<dbReference type="GO" id="GO:0030674">
    <property type="term" value="F:protein-macromolecule adaptor activity"/>
    <property type="evidence" value="ECO:0000318"/>
    <property type="project" value="GO_Central"/>
</dbReference>
<dbReference type="Gene3D" id="2.130.10.10">
    <property type="entry name" value="YVTN repeat-like/Quinoprotein amine dehydrogenase"/>
    <property type="match status" value="1"/>
</dbReference>
<gene>
    <name evidence="11" type="ORF">CHLRE_02g095074v5</name>
</gene>
<keyword evidence="12" id="KW-1185">Reference proteome</keyword>
<evidence type="ECO:0000256" key="8">
    <source>
        <dbReference type="SAM" id="MobiDB-lite"/>
    </source>
</evidence>
<dbReference type="GeneID" id="5727716"/>
<evidence type="ECO:0000256" key="6">
    <source>
        <dbReference type="ARBA" id="ARBA00022927"/>
    </source>
</evidence>
<keyword evidence="4" id="KW-0863">Zinc-finger</keyword>
<protein>
    <submittedName>
        <fullName evidence="11">Uncharacterized protein</fullName>
    </submittedName>
</protein>
<dbReference type="InterPro" id="IPR011047">
    <property type="entry name" value="Quinoprotein_ADH-like_sf"/>
</dbReference>
<evidence type="ECO:0000256" key="1">
    <source>
        <dbReference type="ARBA" id="ARBA00004184"/>
    </source>
</evidence>
<feature type="domain" description="PEP5/VPS11 N-terminal" evidence="10">
    <location>
        <begin position="6"/>
        <end position="99"/>
    </location>
</feature>
<dbReference type="GO" id="GO:0048284">
    <property type="term" value="P:organelle fusion"/>
    <property type="evidence" value="ECO:0000318"/>
    <property type="project" value="GO_Central"/>
</dbReference>
<dbReference type="Pfam" id="PF23341">
    <property type="entry name" value="PEP5_VPS11_N"/>
    <property type="match status" value="2"/>
</dbReference>
<dbReference type="InterPro" id="IPR057308">
    <property type="entry name" value="CHCR_PEP5_VPS11"/>
</dbReference>
<dbReference type="GO" id="GO:0007033">
    <property type="term" value="P:vacuole organization"/>
    <property type="evidence" value="ECO:0000318"/>
    <property type="project" value="GO_Central"/>
</dbReference>
<dbReference type="Proteomes" id="UP000006906">
    <property type="component" value="Chromosome 2"/>
</dbReference>
<evidence type="ECO:0000256" key="2">
    <source>
        <dbReference type="ARBA" id="ARBA00022448"/>
    </source>
</evidence>
<evidence type="ECO:0000256" key="5">
    <source>
        <dbReference type="ARBA" id="ARBA00022833"/>
    </source>
</evidence>
<dbReference type="GO" id="GO:0007032">
    <property type="term" value="P:endosome organization"/>
    <property type="evidence" value="ECO:0000318"/>
    <property type="project" value="GO_Central"/>
</dbReference>
<dbReference type="CDD" id="cd16688">
    <property type="entry name" value="RING-H2_Vps11"/>
    <property type="match status" value="1"/>
</dbReference>
<name>A0A2K3E1Q9_CHLRE</name>
<dbReference type="GO" id="GO:0030897">
    <property type="term" value="C:HOPS complex"/>
    <property type="evidence" value="ECO:0000318"/>
    <property type="project" value="GO_Central"/>
</dbReference>
<keyword evidence="2" id="KW-0813">Transport</keyword>
<feature type="region of interest" description="Disordered" evidence="8">
    <location>
        <begin position="976"/>
        <end position="1000"/>
    </location>
</feature>
<keyword evidence="3" id="KW-0479">Metal-binding</keyword>
<organism evidence="11 12">
    <name type="scientific">Chlamydomonas reinhardtii</name>
    <name type="common">Chlamydomonas smithii</name>
    <dbReference type="NCBI Taxonomy" id="3055"/>
    <lineage>
        <taxon>Eukaryota</taxon>
        <taxon>Viridiplantae</taxon>
        <taxon>Chlorophyta</taxon>
        <taxon>core chlorophytes</taxon>
        <taxon>Chlorophyceae</taxon>
        <taxon>CS clade</taxon>
        <taxon>Chlamydomonadales</taxon>
        <taxon>Chlamydomonadaceae</taxon>
        <taxon>Chlamydomonas</taxon>
    </lineage>
</organism>
<feature type="domain" description="PEP5/VPS11 N-terminal" evidence="10">
    <location>
        <begin position="212"/>
        <end position="449"/>
    </location>
</feature>
<comment type="subcellular location">
    <subcellularLocation>
        <location evidence="1">Endomembrane system</location>
        <topology evidence="1">Peripheral membrane protein</topology>
    </subcellularLocation>
</comment>
<keyword evidence="7" id="KW-0472">Membrane</keyword>
<evidence type="ECO:0000256" key="4">
    <source>
        <dbReference type="ARBA" id="ARBA00022771"/>
    </source>
</evidence>
<dbReference type="ExpressionAtlas" id="A0A2K3E1Q9">
    <property type="expression patterns" value="baseline"/>
</dbReference>
<keyword evidence="5" id="KW-0862">Zinc</keyword>
<sequence>MSFAFKRFNFFQPHQVPRHGFPPNASCVAPGGPVLWVGTESGSVFILDARLSLLGTFNAHGHRVLEVIWLEKRQLLITVGSEEPGCSSTTVKLWPAEKLLAAAAALAAGSGGAAGSGSGSGGHTAGGGGGASATGAAPLAAAASAMSAAKVTKVFGSHSGQHYPEAAVTAAAAAEGSVSTAAAAAALAAGLGVGVDPAAAAGGAGGGMTALTVALGLASGHVVVLTGEIGPPGGNIPKARLSHSRRLAARPDQGDHWSITGLELTGTADLLSLFVVSESQTLCFHLQTNTKTVLDPQGSAAPRCCCLRPGGALLTVARAEGLYDYTADTRAGCTVFEGPKQRLAPFGRYLVVVTRDDNAGGAATPSLLAGGSTGSSSGTAAVAGGSSSTGSGGSSSTGIGSGSSCLQLADVRTKLLAGTFVLQGLQHVFCAWGAVHAVTAAGAVWSYREIDLATQLEALLRRSLHKLALDVARAWGQGGGSGGPGADAATLASIHQRWGDHLYSKGEYDAAMCQYLETAGHLEPSYVIRRFLDAQRIHSLTAYLEVMHERGLATCDHTTLLLNCYTKLKDVSKLDAFIRRGGVDVDVSGAGGADVDTGAGAEAAAAADAAQGGTLGGGGAGAPGGAGGRRRVRRYLSAAAAAAAEAPPPAPSVATPAAAAAGLAGSRSRLQLQSAATSGQQDSSAHPRSASSQPTAAAAAASSAPQLRFDADTAVRVLRGAGYAEHALLVADAAGQVDSVLDVLLDDLGAAGAEEAIEYLETLPRRRRAEALKKYGKVLIGARAEDATRLIMDLCCSPPPTDADASASASGGGGGGDWYLASVSDFAHLYSGEPTALMLLCEFILNTNTAAAAAAAASASHGGRGPADEDAAAAAAERAAAHERLLYHTLLELYLAEHLWAPEAAAAAEAAASGGAGDALTEQGGGGAGAEGSVAAAAAAAAATAAAAAAAGTGAGSKDPGVEVRRAKALELLNRGWPPHATAPPPPSSSSSGAAAGGAAGGAGAAGGGGGVVSPGGGGGSGTGSFTSRGGGGGGAYAVPPSYDPDHALVLCRLHGYRPGLLFLYDRLRLPREVLQVHMAAGDSGGLIEAVRKYGDAARGGDPVLWSEVLEYFVGQHDAAPPASDCSAQIMQVVEHVERSGVLPPLVVLQTLSRSRRLPLSLVRGYMARALQRDTAAVGRDKEAVSKLASETAALREEVTRLRTQPRVFQAGRCSASGAPLELPAVHFLCGHSYNLRQLGDNERECPLCGPDQRRVAEIRRSMLASSLQPERFFNELRQAADGFSVVAEHFGRGLMNVTPALAAAAAAATAAAGAAAGGGGAGGGGGGGPGL</sequence>
<feature type="compositionally biased region" description="Polar residues" evidence="8">
    <location>
        <begin position="670"/>
        <end position="686"/>
    </location>
</feature>
<accession>A0A2K3E1Q9</accession>
<dbReference type="STRING" id="3055.A0A2K3E1Q9"/>
<keyword evidence="6" id="KW-0653">Protein transport</keyword>
<evidence type="ECO:0000256" key="3">
    <source>
        <dbReference type="ARBA" id="ARBA00022723"/>
    </source>
</evidence>
<evidence type="ECO:0000259" key="9">
    <source>
        <dbReference type="Pfam" id="PF12451"/>
    </source>
</evidence>
<dbReference type="RefSeq" id="XP_042927176.1">
    <property type="nucleotide sequence ID" value="XM_043059544.1"/>
</dbReference>
<reference evidence="11 12" key="1">
    <citation type="journal article" date="2007" name="Science">
        <title>The Chlamydomonas genome reveals the evolution of key animal and plant functions.</title>
        <authorList>
            <person name="Merchant S.S."/>
            <person name="Prochnik S.E."/>
            <person name="Vallon O."/>
            <person name="Harris E.H."/>
            <person name="Karpowicz S.J."/>
            <person name="Witman G.B."/>
            <person name="Terry A."/>
            <person name="Salamov A."/>
            <person name="Fritz-Laylin L.K."/>
            <person name="Marechal-Drouard L."/>
            <person name="Marshall W.F."/>
            <person name="Qu L.H."/>
            <person name="Nelson D.R."/>
            <person name="Sanderfoot A.A."/>
            <person name="Spalding M.H."/>
            <person name="Kapitonov V.V."/>
            <person name="Ren Q."/>
            <person name="Ferris P."/>
            <person name="Lindquist E."/>
            <person name="Shapiro H."/>
            <person name="Lucas S.M."/>
            <person name="Grimwood J."/>
            <person name="Schmutz J."/>
            <person name="Cardol P."/>
            <person name="Cerutti H."/>
            <person name="Chanfreau G."/>
            <person name="Chen C.L."/>
            <person name="Cognat V."/>
            <person name="Croft M.T."/>
            <person name="Dent R."/>
            <person name="Dutcher S."/>
            <person name="Fernandez E."/>
            <person name="Fukuzawa H."/>
            <person name="Gonzalez-Ballester D."/>
            <person name="Gonzalez-Halphen D."/>
            <person name="Hallmann A."/>
            <person name="Hanikenne M."/>
            <person name="Hippler M."/>
            <person name="Inwood W."/>
            <person name="Jabbari K."/>
            <person name="Kalanon M."/>
            <person name="Kuras R."/>
            <person name="Lefebvre P.A."/>
            <person name="Lemaire S.D."/>
            <person name="Lobanov A.V."/>
            <person name="Lohr M."/>
            <person name="Manuell A."/>
            <person name="Meier I."/>
            <person name="Mets L."/>
            <person name="Mittag M."/>
            <person name="Mittelmeier T."/>
            <person name="Moroney J.V."/>
            <person name="Moseley J."/>
            <person name="Napoli C."/>
            <person name="Nedelcu A.M."/>
            <person name="Niyogi K."/>
            <person name="Novoselov S.V."/>
            <person name="Paulsen I.T."/>
            <person name="Pazour G."/>
            <person name="Purton S."/>
            <person name="Ral J.P."/>
            <person name="Riano-Pachon D.M."/>
            <person name="Riekhof W."/>
            <person name="Rymarquis L."/>
            <person name="Schroda M."/>
            <person name="Stern D."/>
            <person name="Umen J."/>
            <person name="Willows R."/>
            <person name="Wilson N."/>
            <person name="Zimmer S.L."/>
            <person name="Allmer J."/>
            <person name="Balk J."/>
            <person name="Bisova K."/>
            <person name="Chen C.J."/>
            <person name="Elias M."/>
            <person name="Gendler K."/>
            <person name="Hauser C."/>
            <person name="Lamb M.R."/>
            <person name="Ledford H."/>
            <person name="Long J.C."/>
            <person name="Minagawa J."/>
            <person name="Page M.D."/>
            <person name="Pan J."/>
            <person name="Pootakham W."/>
            <person name="Roje S."/>
            <person name="Rose A."/>
            <person name="Stahlberg E."/>
            <person name="Terauchi A.M."/>
            <person name="Yang P."/>
            <person name="Ball S."/>
            <person name="Bowler C."/>
            <person name="Dieckmann C.L."/>
            <person name="Gladyshev V.N."/>
            <person name="Green P."/>
            <person name="Jorgensen R."/>
            <person name="Mayfield S."/>
            <person name="Mueller-Roeber B."/>
            <person name="Rajamani S."/>
            <person name="Sayre R.T."/>
            <person name="Brokstein P."/>
            <person name="Dubchak I."/>
            <person name="Goodstein D."/>
            <person name="Hornick L."/>
            <person name="Huang Y.W."/>
            <person name="Jhaveri J."/>
            <person name="Luo Y."/>
            <person name="Martinez D."/>
            <person name="Ngau W.C."/>
            <person name="Otillar B."/>
            <person name="Poliakov A."/>
            <person name="Porter A."/>
            <person name="Szajkowski L."/>
            <person name="Werner G."/>
            <person name="Zhou K."/>
            <person name="Grigoriev I.V."/>
            <person name="Rokhsar D.S."/>
            <person name="Grossman A.R."/>
        </authorList>
    </citation>
    <scope>NUCLEOTIDE SEQUENCE [LARGE SCALE GENOMIC DNA]</scope>
    <source>
        <strain evidence="12">CC-503</strain>
    </source>
</reference>
<evidence type="ECO:0000313" key="12">
    <source>
        <dbReference type="Proteomes" id="UP000006906"/>
    </source>
</evidence>
<feature type="compositionally biased region" description="Low complexity" evidence="8">
    <location>
        <begin position="374"/>
        <end position="389"/>
    </location>
</feature>
<dbReference type="PANTHER" id="PTHR23323:SF24">
    <property type="entry name" value="VACUOLAR PROTEIN SORTING-ASSOCIATED PROTEIN 11 HOMOLOG"/>
    <property type="match status" value="1"/>
</dbReference>
<dbReference type="Pfam" id="PF12451">
    <property type="entry name" value="VPS11_C"/>
    <property type="match status" value="1"/>
</dbReference>
<feature type="compositionally biased region" description="Low complexity" evidence="8">
    <location>
        <begin position="689"/>
        <end position="703"/>
    </location>
</feature>
<evidence type="ECO:0000259" key="10">
    <source>
        <dbReference type="Pfam" id="PF23341"/>
    </source>
</evidence>
<evidence type="ECO:0000256" key="7">
    <source>
        <dbReference type="ARBA" id="ARBA00023136"/>
    </source>
</evidence>
<dbReference type="FunCoup" id="A0A2K3E1Q9">
    <property type="interactions" value="1994"/>
</dbReference>
<dbReference type="GO" id="GO:0005768">
    <property type="term" value="C:endosome"/>
    <property type="evidence" value="ECO:0000318"/>
    <property type="project" value="GO_Central"/>
</dbReference>
<dbReference type="Gramene" id="PNW86687">
    <property type="protein sequence ID" value="PNW86687"/>
    <property type="gene ID" value="CHLRE_02g095074v5"/>
</dbReference>
<dbReference type="PANTHER" id="PTHR23323">
    <property type="entry name" value="VACUOLAR PROTEIN SORTING-ASSOCIATED PROTEIN"/>
    <property type="match status" value="1"/>
</dbReference>
<dbReference type="GO" id="GO:0006904">
    <property type="term" value="P:vesicle docking involved in exocytosis"/>
    <property type="evidence" value="ECO:0000318"/>
    <property type="project" value="GO_Central"/>
</dbReference>
<evidence type="ECO:0000313" key="11">
    <source>
        <dbReference type="EMBL" id="PNW86687.1"/>
    </source>
</evidence>
<dbReference type="InterPro" id="IPR015943">
    <property type="entry name" value="WD40/YVTN_repeat-like_dom_sf"/>
</dbReference>
<dbReference type="GO" id="GO:0008270">
    <property type="term" value="F:zinc ion binding"/>
    <property type="evidence" value="ECO:0007669"/>
    <property type="project" value="UniProtKB-KW"/>
</dbReference>
<dbReference type="KEGG" id="cre:CHLRE_02g095074v5"/>
<dbReference type="Pfam" id="PF23356">
    <property type="entry name" value="TPR_PEP5_VPS11"/>
    <property type="match status" value="3"/>
</dbReference>
<feature type="domain" description="Vacuolar protein sorting protein 11 C-terminal" evidence="9">
    <location>
        <begin position="1256"/>
        <end position="1297"/>
    </location>
</feature>
<dbReference type="EMBL" id="CM008963">
    <property type="protein sequence ID" value="PNW86687.1"/>
    <property type="molecule type" value="Genomic_DNA"/>
</dbReference>
<dbReference type="GO" id="GO:0015031">
    <property type="term" value="P:protein transport"/>
    <property type="evidence" value="ECO:0007669"/>
    <property type="project" value="UniProtKB-KW"/>
</dbReference>
<feature type="region of interest" description="Disordered" evidence="8">
    <location>
        <begin position="364"/>
        <end position="396"/>
    </location>
</feature>
<dbReference type="SUPFAM" id="SSF50998">
    <property type="entry name" value="Quinoprotein alcohol dehydrogenase-like"/>
    <property type="match status" value="1"/>
</dbReference>
<dbReference type="InParanoid" id="A0A2K3E1Q9"/>
<proteinExistence type="predicted"/>
<dbReference type="InterPro" id="IPR024763">
    <property type="entry name" value="VPS11_C"/>
</dbReference>
<dbReference type="OrthoDB" id="26184at2759"/>
<feature type="region of interest" description="Disordered" evidence="8">
    <location>
        <begin position="670"/>
        <end position="703"/>
    </location>
</feature>